<evidence type="ECO:0000313" key="1">
    <source>
        <dbReference type="EMBL" id="GMT35971.1"/>
    </source>
</evidence>
<accession>A0AAV5WUI5</accession>
<keyword evidence="2" id="KW-1185">Reference proteome</keyword>
<sequence length="83" mass="9364">LSSLLLCIVAADANLPADVPSGQCVANSAKRRIGMVQKEINEAVQSLKKVVKEMMDIPRVLMSERKESKWYARTKKWTFHECS</sequence>
<protein>
    <submittedName>
        <fullName evidence="1">Uncharacterized protein</fullName>
    </submittedName>
</protein>
<reference evidence="1" key="1">
    <citation type="submission" date="2023-10" db="EMBL/GenBank/DDBJ databases">
        <title>Genome assembly of Pristionchus species.</title>
        <authorList>
            <person name="Yoshida K."/>
            <person name="Sommer R.J."/>
        </authorList>
    </citation>
    <scope>NUCLEOTIDE SEQUENCE</scope>
    <source>
        <strain evidence="1">RS5133</strain>
    </source>
</reference>
<feature type="non-terminal residue" evidence="1">
    <location>
        <position position="1"/>
    </location>
</feature>
<organism evidence="1 2">
    <name type="scientific">Pristionchus fissidentatus</name>
    <dbReference type="NCBI Taxonomy" id="1538716"/>
    <lineage>
        <taxon>Eukaryota</taxon>
        <taxon>Metazoa</taxon>
        <taxon>Ecdysozoa</taxon>
        <taxon>Nematoda</taxon>
        <taxon>Chromadorea</taxon>
        <taxon>Rhabditida</taxon>
        <taxon>Rhabditina</taxon>
        <taxon>Diplogasteromorpha</taxon>
        <taxon>Diplogasteroidea</taxon>
        <taxon>Neodiplogasteridae</taxon>
        <taxon>Pristionchus</taxon>
    </lineage>
</organism>
<comment type="caution">
    <text evidence="1">The sequence shown here is derived from an EMBL/GenBank/DDBJ whole genome shotgun (WGS) entry which is preliminary data.</text>
</comment>
<proteinExistence type="predicted"/>
<dbReference type="Proteomes" id="UP001432322">
    <property type="component" value="Unassembled WGS sequence"/>
</dbReference>
<evidence type="ECO:0000313" key="2">
    <source>
        <dbReference type="Proteomes" id="UP001432322"/>
    </source>
</evidence>
<gene>
    <name evidence="1" type="ORF">PFISCL1PPCAC_27268</name>
</gene>
<dbReference type="AlphaFoldDB" id="A0AAV5WUI5"/>
<name>A0AAV5WUI5_9BILA</name>
<dbReference type="EMBL" id="BTSY01000007">
    <property type="protein sequence ID" value="GMT35971.1"/>
    <property type="molecule type" value="Genomic_DNA"/>
</dbReference>